<sequence>MTAWIAVSYGALDVSARSDFGDAEILVTPTVPGVPLALPAGGAALWRRLAEHPVEAAGLDEDERTIVEEMCESGLASTDLHHPARQTSIPAPWLSSPLHELVYALVASLASARDIPLVFVKGPVLHAQGLRSRRHSADVDAWVAPDRLTELASLLKPWGWGPMADVWEHSVINHSVTLVPRAGWGCEIDLHRRLPGLALSDEEAFAAVCARGEHVEFAGVDAQAPERAAHAVLSALHIVRPAIGKVVSSAAVPAATEVLRTAGPQTLTASAALDATVALEEALTSAFPEARLDTSAAGRPRDWYPRTRPNKALAYWAALREMPVRERPGIAFRLIWPSADVALASSENLGVRETSVARARLRRLYRGAQEVVLTALGRKSAPPTDVKR</sequence>
<gene>
    <name evidence="1" type="ORF">GCM10009823_17470</name>
</gene>
<organism evidence="1 2">
    <name type="scientific">Brevibacterium salitolerans</name>
    <dbReference type="NCBI Taxonomy" id="1403566"/>
    <lineage>
        <taxon>Bacteria</taxon>
        <taxon>Bacillati</taxon>
        <taxon>Actinomycetota</taxon>
        <taxon>Actinomycetes</taxon>
        <taxon>Micrococcales</taxon>
        <taxon>Brevibacteriaceae</taxon>
        <taxon>Brevibacterium</taxon>
    </lineage>
</organism>
<dbReference type="RefSeq" id="WP_291798315.1">
    <property type="nucleotide sequence ID" value="NZ_BAAAPZ010000006.1"/>
</dbReference>
<dbReference type="EMBL" id="BAAAPZ010000006">
    <property type="protein sequence ID" value="GAA2097054.1"/>
    <property type="molecule type" value="Genomic_DNA"/>
</dbReference>
<comment type="caution">
    <text evidence="1">The sequence shown here is derived from an EMBL/GenBank/DDBJ whole genome shotgun (WGS) entry which is preliminary data.</text>
</comment>
<reference evidence="1 2" key="1">
    <citation type="journal article" date="2019" name="Int. J. Syst. Evol. Microbiol.">
        <title>The Global Catalogue of Microorganisms (GCM) 10K type strain sequencing project: providing services to taxonomists for standard genome sequencing and annotation.</title>
        <authorList>
            <consortium name="The Broad Institute Genomics Platform"/>
            <consortium name="The Broad Institute Genome Sequencing Center for Infectious Disease"/>
            <person name="Wu L."/>
            <person name="Ma J."/>
        </authorList>
    </citation>
    <scope>NUCLEOTIDE SEQUENCE [LARGE SCALE GENOMIC DNA]</scope>
    <source>
        <strain evidence="1 2">JCM 15900</strain>
    </source>
</reference>
<protein>
    <recommendedName>
        <fullName evidence="3">Nucleotidyltransferase family protein</fullName>
    </recommendedName>
</protein>
<evidence type="ECO:0000313" key="1">
    <source>
        <dbReference type="EMBL" id="GAA2097054.1"/>
    </source>
</evidence>
<evidence type="ECO:0008006" key="3">
    <source>
        <dbReference type="Google" id="ProtNLM"/>
    </source>
</evidence>
<dbReference type="Pfam" id="PF14907">
    <property type="entry name" value="NTP_transf_5"/>
    <property type="match status" value="1"/>
</dbReference>
<proteinExistence type="predicted"/>
<evidence type="ECO:0000313" key="2">
    <source>
        <dbReference type="Proteomes" id="UP001500984"/>
    </source>
</evidence>
<dbReference type="Proteomes" id="UP001500984">
    <property type="component" value="Unassembled WGS sequence"/>
</dbReference>
<accession>A0ABN2WQR8</accession>
<dbReference type="InterPro" id="IPR039498">
    <property type="entry name" value="NTP_transf_5"/>
</dbReference>
<name>A0ABN2WQR8_9MICO</name>
<keyword evidence="2" id="KW-1185">Reference proteome</keyword>